<feature type="transmembrane region" description="Helical" evidence="6">
    <location>
        <begin position="177"/>
        <end position="196"/>
    </location>
</feature>
<dbReference type="GO" id="GO:0005886">
    <property type="term" value="C:plasma membrane"/>
    <property type="evidence" value="ECO:0007669"/>
    <property type="project" value="TreeGrafter"/>
</dbReference>
<feature type="region of interest" description="Disordered" evidence="5">
    <location>
        <begin position="1"/>
        <end position="28"/>
    </location>
</feature>
<comment type="subcellular location">
    <subcellularLocation>
        <location evidence="1">Membrane</location>
        <topology evidence="1">Multi-pass membrane protein</topology>
    </subcellularLocation>
</comment>
<feature type="compositionally biased region" description="Polar residues" evidence="5">
    <location>
        <begin position="1"/>
        <end position="18"/>
    </location>
</feature>
<evidence type="ECO:0000313" key="8">
    <source>
        <dbReference type="EMBL" id="KAF5375144.1"/>
    </source>
</evidence>
<dbReference type="OrthoDB" id="3052202at2759"/>
<dbReference type="AlphaFoldDB" id="A0A8H5LZJ1"/>
<protein>
    <recommendedName>
        <fullName evidence="7">Major facilitator superfamily (MFS) profile domain-containing protein</fullName>
    </recommendedName>
</protein>
<dbReference type="PROSITE" id="PS00217">
    <property type="entry name" value="SUGAR_TRANSPORT_2"/>
    <property type="match status" value="1"/>
</dbReference>
<dbReference type="SUPFAM" id="SSF103473">
    <property type="entry name" value="MFS general substrate transporter"/>
    <property type="match status" value="1"/>
</dbReference>
<sequence length="235" mass="24558">MSSSSDWPFSDIYPSQTEAVGDGPPTTVSSLPVLSTGNVVQIESRHTLDSTPTAASSATALDKSHVSQFPKLSTCRLLLAHIGAALTLFLATTDATIVSTSLPSISSDLNATESQYTWVGVSYLLTQTAFQPLYGKISDLIGRKILLHVSIIIFAIGSLLCGLATTINMLIASRALAGIGGGGIVSCVWVITSEIVEERKRAKWSQALSITWSCSAVAGPLLGGLFSGMISLVPS</sequence>
<keyword evidence="3 6" id="KW-1133">Transmembrane helix</keyword>
<feature type="transmembrane region" description="Helical" evidence="6">
    <location>
        <begin position="146"/>
        <end position="171"/>
    </location>
</feature>
<evidence type="ECO:0000256" key="3">
    <source>
        <dbReference type="ARBA" id="ARBA00022989"/>
    </source>
</evidence>
<accession>A0A8H5LZJ1</accession>
<dbReference type="Gene3D" id="1.20.1720.10">
    <property type="entry name" value="Multidrug resistance protein D"/>
    <property type="match status" value="1"/>
</dbReference>
<dbReference type="Pfam" id="PF07690">
    <property type="entry name" value="MFS_1"/>
    <property type="match status" value="1"/>
</dbReference>
<dbReference type="EMBL" id="JAACJM010000001">
    <property type="protein sequence ID" value="KAF5375144.1"/>
    <property type="molecule type" value="Genomic_DNA"/>
</dbReference>
<dbReference type="InterPro" id="IPR036259">
    <property type="entry name" value="MFS_trans_sf"/>
</dbReference>
<reference evidence="8 9" key="1">
    <citation type="journal article" date="2020" name="ISME J.">
        <title>Uncovering the hidden diversity of litter-decomposition mechanisms in mushroom-forming fungi.</title>
        <authorList>
            <person name="Floudas D."/>
            <person name="Bentzer J."/>
            <person name="Ahren D."/>
            <person name="Johansson T."/>
            <person name="Persson P."/>
            <person name="Tunlid A."/>
        </authorList>
    </citation>
    <scope>NUCLEOTIDE SEQUENCE [LARGE SCALE GENOMIC DNA]</scope>
    <source>
        <strain evidence="8 9">CBS 291.85</strain>
    </source>
</reference>
<dbReference type="GO" id="GO:0022857">
    <property type="term" value="F:transmembrane transporter activity"/>
    <property type="evidence" value="ECO:0007669"/>
    <property type="project" value="InterPro"/>
</dbReference>
<evidence type="ECO:0000256" key="4">
    <source>
        <dbReference type="ARBA" id="ARBA00023136"/>
    </source>
</evidence>
<proteinExistence type="predicted"/>
<evidence type="ECO:0000256" key="5">
    <source>
        <dbReference type="SAM" id="MobiDB-lite"/>
    </source>
</evidence>
<dbReference type="PANTHER" id="PTHR23501">
    <property type="entry name" value="MAJOR FACILITATOR SUPERFAMILY"/>
    <property type="match status" value="1"/>
</dbReference>
<dbReference type="InterPro" id="IPR005829">
    <property type="entry name" value="Sugar_transporter_CS"/>
</dbReference>
<keyword evidence="4 6" id="KW-0472">Membrane</keyword>
<dbReference type="InterPro" id="IPR020846">
    <property type="entry name" value="MFS_dom"/>
</dbReference>
<organism evidence="8 9">
    <name type="scientific">Tetrapyrgos nigripes</name>
    <dbReference type="NCBI Taxonomy" id="182062"/>
    <lineage>
        <taxon>Eukaryota</taxon>
        <taxon>Fungi</taxon>
        <taxon>Dikarya</taxon>
        <taxon>Basidiomycota</taxon>
        <taxon>Agaricomycotina</taxon>
        <taxon>Agaricomycetes</taxon>
        <taxon>Agaricomycetidae</taxon>
        <taxon>Agaricales</taxon>
        <taxon>Marasmiineae</taxon>
        <taxon>Marasmiaceae</taxon>
        <taxon>Tetrapyrgos</taxon>
    </lineage>
</organism>
<feature type="transmembrane region" description="Helical" evidence="6">
    <location>
        <begin position="208"/>
        <end position="233"/>
    </location>
</feature>
<evidence type="ECO:0000313" key="9">
    <source>
        <dbReference type="Proteomes" id="UP000559256"/>
    </source>
</evidence>
<evidence type="ECO:0000256" key="2">
    <source>
        <dbReference type="ARBA" id="ARBA00022692"/>
    </source>
</evidence>
<evidence type="ECO:0000256" key="1">
    <source>
        <dbReference type="ARBA" id="ARBA00004141"/>
    </source>
</evidence>
<keyword evidence="2 6" id="KW-0812">Transmembrane</keyword>
<evidence type="ECO:0000259" key="7">
    <source>
        <dbReference type="PROSITE" id="PS50850"/>
    </source>
</evidence>
<evidence type="ECO:0000256" key="6">
    <source>
        <dbReference type="SAM" id="Phobius"/>
    </source>
</evidence>
<dbReference type="InterPro" id="IPR011701">
    <property type="entry name" value="MFS"/>
</dbReference>
<gene>
    <name evidence="8" type="ORF">D9758_000066</name>
</gene>
<dbReference type="PANTHER" id="PTHR23501:SF102">
    <property type="entry name" value="DRUG TRANSPORTER, PUTATIVE (AFU_ORTHOLOGUE AFUA_3G08530)-RELATED"/>
    <property type="match status" value="1"/>
</dbReference>
<name>A0A8H5LZJ1_9AGAR</name>
<feature type="domain" description="Major facilitator superfamily (MFS) profile" evidence="7">
    <location>
        <begin position="80"/>
        <end position="235"/>
    </location>
</feature>
<comment type="caution">
    <text evidence="8">The sequence shown here is derived from an EMBL/GenBank/DDBJ whole genome shotgun (WGS) entry which is preliminary data.</text>
</comment>
<dbReference type="Proteomes" id="UP000559256">
    <property type="component" value="Unassembled WGS sequence"/>
</dbReference>
<keyword evidence="9" id="KW-1185">Reference proteome</keyword>
<dbReference type="PROSITE" id="PS50850">
    <property type="entry name" value="MFS"/>
    <property type="match status" value="1"/>
</dbReference>